<dbReference type="InterPro" id="IPR029787">
    <property type="entry name" value="Nucleotide_cyclase"/>
</dbReference>
<dbReference type="PROSITE" id="PS50883">
    <property type="entry name" value="EAL"/>
    <property type="match status" value="1"/>
</dbReference>
<dbReference type="Pfam" id="PF00990">
    <property type="entry name" value="GGDEF"/>
    <property type="match status" value="1"/>
</dbReference>
<dbReference type="InterPro" id="IPR000160">
    <property type="entry name" value="GGDEF_dom"/>
</dbReference>
<dbReference type="InterPro" id="IPR043128">
    <property type="entry name" value="Rev_trsase/Diguanyl_cyclase"/>
</dbReference>
<keyword evidence="2" id="KW-1133">Transmembrane helix</keyword>
<feature type="domain" description="GGDEF" evidence="4">
    <location>
        <begin position="317"/>
        <end position="446"/>
    </location>
</feature>
<dbReference type="SUPFAM" id="SSF55073">
    <property type="entry name" value="Nucleotide cyclase"/>
    <property type="match status" value="1"/>
</dbReference>
<dbReference type="Proteomes" id="UP000252582">
    <property type="component" value="Unassembled WGS sequence"/>
</dbReference>
<dbReference type="InterPro" id="IPR001633">
    <property type="entry name" value="EAL_dom"/>
</dbReference>
<dbReference type="EMBL" id="QPIX01000011">
    <property type="protein sequence ID" value="RCW21145.1"/>
    <property type="molecule type" value="Genomic_DNA"/>
</dbReference>
<evidence type="ECO:0000259" key="4">
    <source>
        <dbReference type="PROSITE" id="PS50887"/>
    </source>
</evidence>
<dbReference type="PANTHER" id="PTHR44757">
    <property type="entry name" value="DIGUANYLATE CYCLASE DGCP"/>
    <property type="match status" value="1"/>
</dbReference>
<gene>
    <name evidence="5" type="ORF">DFR48_111109</name>
</gene>
<comment type="caution">
    <text evidence="5">The sequence shown here is derived from an EMBL/GenBank/DDBJ whole genome shotgun (WGS) entry which is preliminary data.</text>
</comment>
<evidence type="ECO:0000313" key="5">
    <source>
        <dbReference type="EMBL" id="RCW21145.1"/>
    </source>
</evidence>
<sequence length="704" mass="76232">MVPVKKKRAIKQTRGVILATTFVLAIAFAVAFLSASVITTMRDAADSIDANRSANAVQAAVSSIKKKLGATVRDNAVWDDAYTAVSSPEADEWIYDNWGSTSEDYPLYDGAIVLDATGAQIKAYLKGEEFDAISAFGPDFVRRAIEASGNRGSDPLINFYPFSGRVMMLATMAIQPFADQPDNGGYKSLTFFKELTPEYVAAISEDFQIEGLALGDTPQPGYLIRALHGTDGQAIGYLNWPEQRPGSSVYEQVKPRLAMLVGLFVLFLLVVVSFSAMELRKERAAAAKASHDASHDYLTGLLNRVGLIRAIREAPEGSSVVHLIDLDGFKAVNDTWGHAVGDALIRLVAEKLATVHPDVVAAARLGGDEFAVIQQGSASPVEFGDRIVRSLAEPFDIDGRTVEVGASVGFAAKTADLPELEIIRRADMALYRAKEDGRGQVVAFDDQLDKEREELAFAENRLKTAIEQDEIKIVFQPLIAATDGEINGVEALARWVPPTGTVSPEVFIPLAEKSGLIEALTRKILLGSIRTVSCWQSLELSVNVSPIQLCNPNFAGEVKKMLAEEGFDANRLILEVTEGVLISKPDRARRSIDALRAVGVRFAMDDFGTGHASIGTLRQFGFDKVKIDRSLMSSNNGEVLKATIHLASALDLPVTAEGIETEEQARTAREAGCQSLQGHLCGKPMTVEQLRDRLTPDARPGRIA</sequence>
<dbReference type="CDD" id="cd01949">
    <property type="entry name" value="GGDEF"/>
    <property type="match status" value="1"/>
</dbReference>
<dbReference type="InterPro" id="IPR035919">
    <property type="entry name" value="EAL_sf"/>
</dbReference>
<dbReference type="AlphaFoldDB" id="A0A6I7HI53"/>
<evidence type="ECO:0000256" key="1">
    <source>
        <dbReference type="SAM" id="Coils"/>
    </source>
</evidence>
<reference evidence="5 6" key="1">
    <citation type="submission" date="2018-07" db="EMBL/GenBank/DDBJ databases">
        <title>Genomic Encyclopedia of Type Strains, Phase IV (KMG-IV): sequencing the most valuable type-strain genomes for metagenomic binning, comparative biology and taxonomic classification.</title>
        <authorList>
            <person name="Goeker M."/>
        </authorList>
    </citation>
    <scope>NUCLEOTIDE SEQUENCE [LARGE SCALE GENOMIC DNA]</scope>
    <source>
        <strain evidence="5 6">DSM 25528</strain>
    </source>
</reference>
<keyword evidence="6" id="KW-1185">Reference proteome</keyword>
<dbReference type="Gene3D" id="3.20.20.450">
    <property type="entry name" value="EAL domain"/>
    <property type="match status" value="1"/>
</dbReference>
<feature type="transmembrane region" description="Helical" evidence="2">
    <location>
        <begin position="257"/>
        <end position="277"/>
    </location>
</feature>
<name>A0A6I7HI53_9HYPH</name>
<dbReference type="SMART" id="SM00052">
    <property type="entry name" value="EAL"/>
    <property type="match status" value="1"/>
</dbReference>
<organism evidence="5 6">
    <name type="scientific">Ciceribacter lividus</name>
    <dbReference type="NCBI Taxonomy" id="1197950"/>
    <lineage>
        <taxon>Bacteria</taxon>
        <taxon>Pseudomonadati</taxon>
        <taxon>Pseudomonadota</taxon>
        <taxon>Alphaproteobacteria</taxon>
        <taxon>Hyphomicrobiales</taxon>
        <taxon>Rhizobiaceae</taxon>
        <taxon>Ciceribacter</taxon>
    </lineage>
</organism>
<protein>
    <submittedName>
        <fullName evidence="5">Periplasmic sensor diguanylate cyclase/phosphodiesterase</fullName>
    </submittedName>
</protein>
<dbReference type="Gene3D" id="3.30.70.270">
    <property type="match status" value="1"/>
</dbReference>
<feature type="coiled-coil region" evidence="1">
    <location>
        <begin position="441"/>
        <end position="468"/>
    </location>
</feature>
<keyword evidence="2" id="KW-0812">Transmembrane</keyword>
<keyword evidence="2" id="KW-0472">Membrane</keyword>
<accession>A0A6I7HI53</accession>
<dbReference type="Pfam" id="PF05228">
    <property type="entry name" value="CHASE4"/>
    <property type="match status" value="1"/>
</dbReference>
<evidence type="ECO:0000259" key="3">
    <source>
        <dbReference type="PROSITE" id="PS50883"/>
    </source>
</evidence>
<dbReference type="PANTHER" id="PTHR44757:SF2">
    <property type="entry name" value="BIOFILM ARCHITECTURE MAINTENANCE PROTEIN MBAA"/>
    <property type="match status" value="1"/>
</dbReference>
<dbReference type="SMART" id="SM00267">
    <property type="entry name" value="GGDEF"/>
    <property type="match status" value="1"/>
</dbReference>
<dbReference type="NCBIfam" id="TIGR00254">
    <property type="entry name" value="GGDEF"/>
    <property type="match status" value="1"/>
</dbReference>
<evidence type="ECO:0000313" key="6">
    <source>
        <dbReference type="Proteomes" id="UP000252582"/>
    </source>
</evidence>
<dbReference type="CDD" id="cd01948">
    <property type="entry name" value="EAL"/>
    <property type="match status" value="1"/>
</dbReference>
<proteinExistence type="predicted"/>
<feature type="domain" description="EAL" evidence="3">
    <location>
        <begin position="455"/>
        <end position="698"/>
    </location>
</feature>
<evidence type="ECO:0000256" key="2">
    <source>
        <dbReference type="SAM" id="Phobius"/>
    </source>
</evidence>
<dbReference type="InterPro" id="IPR007892">
    <property type="entry name" value="CHASE4"/>
</dbReference>
<dbReference type="Pfam" id="PF00563">
    <property type="entry name" value="EAL"/>
    <property type="match status" value="1"/>
</dbReference>
<keyword evidence="1" id="KW-0175">Coiled coil</keyword>
<dbReference type="SUPFAM" id="SSF141868">
    <property type="entry name" value="EAL domain-like"/>
    <property type="match status" value="1"/>
</dbReference>
<dbReference type="InterPro" id="IPR052155">
    <property type="entry name" value="Biofilm_reg_signaling"/>
</dbReference>
<dbReference type="PROSITE" id="PS50887">
    <property type="entry name" value="GGDEF"/>
    <property type="match status" value="1"/>
</dbReference>